<proteinExistence type="inferred from homology"/>
<dbReference type="SUPFAM" id="SSF144091">
    <property type="entry name" value="Rhomboid-like"/>
    <property type="match status" value="1"/>
</dbReference>
<dbReference type="GO" id="GO:0004252">
    <property type="term" value="F:serine-type endopeptidase activity"/>
    <property type="evidence" value="ECO:0007669"/>
    <property type="project" value="InterPro"/>
</dbReference>
<dbReference type="InterPro" id="IPR022764">
    <property type="entry name" value="Peptidase_S54_rhomboid_dom"/>
</dbReference>
<feature type="domain" description="Peptidase S54 rhomboid" evidence="9">
    <location>
        <begin position="261"/>
        <end position="356"/>
    </location>
</feature>
<name>A0A8H7VP77_9FUNG</name>
<feature type="compositionally biased region" description="Low complexity" evidence="7">
    <location>
        <begin position="140"/>
        <end position="212"/>
    </location>
</feature>
<comment type="caution">
    <text evidence="10">The sequence shown here is derived from an EMBL/GenBank/DDBJ whole genome shotgun (WGS) entry which is preliminary data.</text>
</comment>
<dbReference type="Proteomes" id="UP000646827">
    <property type="component" value="Unassembled WGS sequence"/>
</dbReference>
<evidence type="ECO:0000256" key="3">
    <source>
        <dbReference type="ARBA" id="ARBA00022692"/>
    </source>
</evidence>
<keyword evidence="6 8" id="KW-0472">Membrane</keyword>
<organism evidence="10 11">
    <name type="scientific">Circinella minor</name>
    <dbReference type="NCBI Taxonomy" id="1195481"/>
    <lineage>
        <taxon>Eukaryota</taxon>
        <taxon>Fungi</taxon>
        <taxon>Fungi incertae sedis</taxon>
        <taxon>Mucoromycota</taxon>
        <taxon>Mucoromycotina</taxon>
        <taxon>Mucoromycetes</taxon>
        <taxon>Mucorales</taxon>
        <taxon>Lichtheimiaceae</taxon>
        <taxon>Circinella</taxon>
    </lineage>
</organism>
<evidence type="ECO:0000313" key="11">
    <source>
        <dbReference type="Proteomes" id="UP000646827"/>
    </source>
</evidence>
<evidence type="ECO:0000256" key="7">
    <source>
        <dbReference type="SAM" id="MobiDB-lite"/>
    </source>
</evidence>
<comment type="similarity">
    <text evidence="2">Belongs to the peptidase S54 family.</text>
</comment>
<evidence type="ECO:0000256" key="2">
    <source>
        <dbReference type="ARBA" id="ARBA00009045"/>
    </source>
</evidence>
<dbReference type="Gene3D" id="1.20.1540.10">
    <property type="entry name" value="Rhomboid-like"/>
    <property type="match status" value="1"/>
</dbReference>
<protein>
    <recommendedName>
        <fullName evidence="9">Peptidase S54 rhomboid domain-containing protein</fullName>
    </recommendedName>
</protein>
<keyword evidence="4" id="KW-0378">Hydrolase</keyword>
<feature type="region of interest" description="Disordered" evidence="7">
    <location>
        <begin position="59"/>
        <end position="82"/>
    </location>
</feature>
<sequence length="371" mass="40989">MLKVRQFSAFLLKQRKTTDYSYLSSTFLSPSWRTPSYRQIYKQQQRITSPNNIINKIESPATSQAKSSTPFKPSINSNNSANPVKKKRITIYHYIRPLVQGTVGSIIIFAIAGTLDFNRKLKQAQERREKAKEEKKSNEESVSNSSTSGSSTATDSSTDEPSTNNSSNTTTTKQSSGSEQPSSSSKVPTSDNNSVDDASTSTKTTTTTTKTSDSLFDGVNTGELVLIGINTAVLLCWRFKGVQGFMKTWFQHSVTPRTKPLTLLTATFSHQKLLVHYVPNMVALSLFFNPVVNATSQYEAIAIYLSAGVMGFSASHVVRLAWYHHFGQKLVPSLGASGSIMGLIGVVICTYDVQQQRDLMHVNTYVYWRGA</sequence>
<dbReference type="GO" id="GO:0016020">
    <property type="term" value="C:membrane"/>
    <property type="evidence" value="ECO:0007669"/>
    <property type="project" value="UniProtKB-SubCell"/>
</dbReference>
<comment type="subcellular location">
    <subcellularLocation>
        <location evidence="1">Membrane</location>
        <topology evidence="1">Multi-pass membrane protein</topology>
    </subcellularLocation>
</comment>
<dbReference type="PANTHER" id="PTHR43731">
    <property type="entry name" value="RHOMBOID PROTEASE"/>
    <property type="match status" value="1"/>
</dbReference>
<evidence type="ECO:0000256" key="6">
    <source>
        <dbReference type="ARBA" id="ARBA00023136"/>
    </source>
</evidence>
<evidence type="ECO:0000259" key="9">
    <source>
        <dbReference type="Pfam" id="PF01694"/>
    </source>
</evidence>
<evidence type="ECO:0000256" key="4">
    <source>
        <dbReference type="ARBA" id="ARBA00022801"/>
    </source>
</evidence>
<feature type="transmembrane region" description="Helical" evidence="8">
    <location>
        <begin position="94"/>
        <end position="115"/>
    </location>
</feature>
<feature type="region of interest" description="Disordered" evidence="7">
    <location>
        <begin position="126"/>
        <end position="214"/>
    </location>
</feature>
<accession>A0A8H7VP77</accession>
<dbReference type="AlphaFoldDB" id="A0A8H7VP77"/>
<dbReference type="InterPro" id="IPR050925">
    <property type="entry name" value="Rhomboid_protease_S54"/>
</dbReference>
<keyword evidence="5 8" id="KW-1133">Transmembrane helix</keyword>
<evidence type="ECO:0000256" key="8">
    <source>
        <dbReference type="SAM" id="Phobius"/>
    </source>
</evidence>
<keyword evidence="3 8" id="KW-0812">Transmembrane</keyword>
<evidence type="ECO:0000256" key="1">
    <source>
        <dbReference type="ARBA" id="ARBA00004141"/>
    </source>
</evidence>
<dbReference type="EMBL" id="JAEPRB010000003">
    <property type="protein sequence ID" value="KAG2227945.1"/>
    <property type="molecule type" value="Genomic_DNA"/>
</dbReference>
<feature type="compositionally biased region" description="Basic and acidic residues" evidence="7">
    <location>
        <begin position="126"/>
        <end position="139"/>
    </location>
</feature>
<keyword evidence="11" id="KW-1185">Reference proteome</keyword>
<dbReference type="PANTHER" id="PTHR43731:SF14">
    <property type="entry name" value="PRESENILIN-ASSOCIATED RHOMBOID-LIKE PROTEIN, MITOCHONDRIAL"/>
    <property type="match status" value="1"/>
</dbReference>
<evidence type="ECO:0000313" key="10">
    <source>
        <dbReference type="EMBL" id="KAG2227945.1"/>
    </source>
</evidence>
<dbReference type="GO" id="GO:0006465">
    <property type="term" value="P:signal peptide processing"/>
    <property type="evidence" value="ECO:0007669"/>
    <property type="project" value="TreeGrafter"/>
</dbReference>
<reference evidence="10 11" key="1">
    <citation type="submission" date="2020-12" db="EMBL/GenBank/DDBJ databases">
        <title>Metabolic potential, ecology and presence of endohyphal bacteria is reflected in genomic diversity of Mucoromycotina.</title>
        <authorList>
            <person name="Muszewska A."/>
            <person name="Okrasinska A."/>
            <person name="Steczkiewicz K."/>
            <person name="Drgas O."/>
            <person name="Orlowska M."/>
            <person name="Perlinska-Lenart U."/>
            <person name="Aleksandrzak-Piekarczyk T."/>
            <person name="Szatraj K."/>
            <person name="Zielenkiewicz U."/>
            <person name="Pilsyk S."/>
            <person name="Malc E."/>
            <person name="Mieczkowski P."/>
            <person name="Kruszewska J.S."/>
            <person name="Biernat P."/>
            <person name="Pawlowska J."/>
        </authorList>
    </citation>
    <scope>NUCLEOTIDE SEQUENCE [LARGE SCALE GENOMIC DNA]</scope>
    <source>
        <strain evidence="10 11">CBS 142.35</strain>
    </source>
</reference>
<evidence type="ECO:0000256" key="5">
    <source>
        <dbReference type="ARBA" id="ARBA00022989"/>
    </source>
</evidence>
<feature type="transmembrane region" description="Helical" evidence="8">
    <location>
        <begin position="334"/>
        <end position="353"/>
    </location>
</feature>
<dbReference type="InterPro" id="IPR035952">
    <property type="entry name" value="Rhomboid-like_sf"/>
</dbReference>
<dbReference type="OrthoDB" id="10260614at2759"/>
<dbReference type="Pfam" id="PF01694">
    <property type="entry name" value="Rhomboid"/>
    <property type="match status" value="1"/>
</dbReference>
<gene>
    <name evidence="10" type="ORF">INT45_011968</name>
</gene>
<feature type="transmembrane region" description="Helical" evidence="8">
    <location>
        <begin position="301"/>
        <end position="322"/>
    </location>
</feature>